<name>A0A8C8UMN2_PERMB</name>
<keyword evidence="11" id="KW-1185">Reference proteome</keyword>
<dbReference type="GO" id="GO:0006605">
    <property type="term" value="P:protein targeting"/>
    <property type="evidence" value="ECO:0007669"/>
    <property type="project" value="InterPro"/>
</dbReference>
<keyword evidence="5" id="KW-1000">Mitochondrion outer membrane</keyword>
<dbReference type="GO" id="GO:0030943">
    <property type="term" value="F:mitochondrion targeting sequence binding"/>
    <property type="evidence" value="ECO:0007669"/>
    <property type="project" value="TreeGrafter"/>
</dbReference>
<dbReference type="GO" id="GO:0008320">
    <property type="term" value="F:protein transmembrane transporter activity"/>
    <property type="evidence" value="ECO:0007669"/>
    <property type="project" value="TreeGrafter"/>
</dbReference>
<evidence type="ECO:0000313" key="11">
    <source>
        <dbReference type="Proteomes" id="UP000694547"/>
    </source>
</evidence>
<comment type="subcellular location">
    <subcellularLocation>
        <location evidence="1">Mitochondrion outer membrane</location>
        <topology evidence="1">Single-pass membrane protein</topology>
    </subcellularLocation>
</comment>
<dbReference type="Proteomes" id="UP000694547">
    <property type="component" value="Chromosome 13"/>
</dbReference>
<keyword evidence="4" id="KW-0812">Transmembrane</keyword>
<dbReference type="GeneTree" id="ENSGT01140000283370"/>
<accession>A0A8C8UMN2</accession>
<evidence type="ECO:0000256" key="3">
    <source>
        <dbReference type="ARBA" id="ARBA00022448"/>
    </source>
</evidence>
<dbReference type="GO" id="GO:0005742">
    <property type="term" value="C:mitochondrial outer membrane translocase complex"/>
    <property type="evidence" value="ECO:0007669"/>
    <property type="project" value="InterPro"/>
</dbReference>
<evidence type="ECO:0000256" key="6">
    <source>
        <dbReference type="ARBA" id="ARBA00022927"/>
    </source>
</evidence>
<evidence type="ECO:0000256" key="2">
    <source>
        <dbReference type="ARBA" id="ARBA00005792"/>
    </source>
</evidence>
<comment type="similarity">
    <text evidence="2">Belongs to the Tom20 family.</text>
</comment>
<dbReference type="GO" id="GO:0030150">
    <property type="term" value="P:protein import into mitochondrial matrix"/>
    <property type="evidence" value="ECO:0007669"/>
    <property type="project" value="TreeGrafter"/>
</dbReference>
<evidence type="ECO:0000256" key="1">
    <source>
        <dbReference type="ARBA" id="ARBA00004572"/>
    </source>
</evidence>
<keyword evidence="6" id="KW-0653">Protein transport</keyword>
<dbReference type="Ensembl" id="ENSPEMT00000036783.1">
    <property type="protein sequence ID" value="ENSPEMP00000034891.1"/>
    <property type="gene ID" value="ENSPEMG00000027257.1"/>
</dbReference>
<sequence>MIGRHGTKAAGICSTLFSQYCIYFHCKKQSDFSFKNKENQTLAGERGYHEKGVDHLTNAVAVYGQTLPAPQFQMLLTKLPAFSPRTVSAQSLTYNGVEGARCQHNKTSV</sequence>
<reference evidence="10" key="2">
    <citation type="submission" date="2025-08" db="UniProtKB">
        <authorList>
            <consortium name="Ensembl"/>
        </authorList>
    </citation>
    <scope>IDENTIFICATION</scope>
</reference>
<keyword evidence="9" id="KW-0472">Membrane</keyword>
<keyword evidence="8" id="KW-0496">Mitochondrion</keyword>
<dbReference type="GO" id="GO:0016031">
    <property type="term" value="P:tRNA import into mitochondrion"/>
    <property type="evidence" value="ECO:0007669"/>
    <property type="project" value="TreeGrafter"/>
</dbReference>
<evidence type="ECO:0000256" key="8">
    <source>
        <dbReference type="ARBA" id="ARBA00023128"/>
    </source>
</evidence>
<evidence type="ECO:0000256" key="9">
    <source>
        <dbReference type="ARBA" id="ARBA00023136"/>
    </source>
</evidence>
<reference evidence="10 11" key="1">
    <citation type="submission" date="2018-10" db="EMBL/GenBank/DDBJ databases">
        <title>Improved assembly of the deer mouse Peromyscus maniculatus genome.</title>
        <authorList>
            <person name="Lassance J.-M."/>
            <person name="Hoekstra H.E."/>
        </authorList>
    </citation>
    <scope>NUCLEOTIDE SEQUENCE [LARGE SCALE GENOMIC DNA]</scope>
</reference>
<dbReference type="SUPFAM" id="SSF47157">
    <property type="entry name" value="Mitochondrial import receptor subunit Tom20"/>
    <property type="match status" value="1"/>
</dbReference>
<protein>
    <submittedName>
        <fullName evidence="10">Uncharacterized protein</fullName>
    </submittedName>
</protein>
<dbReference type="Gene3D" id="1.20.960.10">
    <property type="entry name" value="Mitochondrial outer membrane translocase complex, subunit Tom20 domain"/>
    <property type="match status" value="1"/>
</dbReference>
<organism evidence="10 11">
    <name type="scientific">Peromyscus maniculatus bairdii</name>
    <name type="common">Prairie deer mouse</name>
    <dbReference type="NCBI Taxonomy" id="230844"/>
    <lineage>
        <taxon>Eukaryota</taxon>
        <taxon>Metazoa</taxon>
        <taxon>Chordata</taxon>
        <taxon>Craniata</taxon>
        <taxon>Vertebrata</taxon>
        <taxon>Euteleostomi</taxon>
        <taxon>Mammalia</taxon>
        <taxon>Eutheria</taxon>
        <taxon>Euarchontoglires</taxon>
        <taxon>Glires</taxon>
        <taxon>Rodentia</taxon>
        <taxon>Myomorpha</taxon>
        <taxon>Muroidea</taxon>
        <taxon>Cricetidae</taxon>
        <taxon>Neotominae</taxon>
        <taxon>Peromyscus</taxon>
    </lineage>
</organism>
<dbReference type="GO" id="GO:0006886">
    <property type="term" value="P:intracellular protein transport"/>
    <property type="evidence" value="ECO:0007669"/>
    <property type="project" value="InterPro"/>
</dbReference>
<dbReference type="PANTHER" id="PTHR12430:SF0">
    <property type="entry name" value="TRANSLOCASE OF OUTER MITOCHONDRIAL MEMBRANE 20"/>
    <property type="match status" value="1"/>
</dbReference>
<evidence type="ECO:0000256" key="7">
    <source>
        <dbReference type="ARBA" id="ARBA00022989"/>
    </source>
</evidence>
<evidence type="ECO:0000313" key="10">
    <source>
        <dbReference type="Ensembl" id="ENSPEMP00000034891.1"/>
    </source>
</evidence>
<evidence type="ECO:0000256" key="4">
    <source>
        <dbReference type="ARBA" id="ARBA00022692"/>
    </source>
</evidence>
<dbReference type="InterPro" id="IPR002056">
    <property type="entry name" value="MAS20"/>
</dbReference>
<proteinExistence type="inferred from homology"/>
<dbReference type="PANTHER" id="PTHR12430">
    <property type="entry name" value="MITOCHONDRIAL IMPORT RECEPTOR SUBUNIT TOM20"/>
    <property type="match status" value="1"/>
</dbReference>
<keyword evidence="7" id="KW-1133">Transmembrane helix</keyword>
<reference evidence="10" key="3">
    <citation type="submission" date="2025-09" db="UniProtKB">
        <authorList>
            <consortium name="Ensembl"/>
        </authorList>
    </citation>
    <scope>IDENTIFICATION</scope>
</reference>
<evidence type="ECO:0000256" key="5">
    <source>
        <dbReference type="ARBA" id="ARBA00022787"/>
    </source>
</evidence>
<dbReference type="InterPro" id="IPR023392">
    <property type="entry name" value="Tom20_dom_sf"/>
</dbReference>
<dbReference type="AlphaFoldDB" id="A0A8C8UMN2"/>
<keyword evidence="3" id="KW-0813">Transport</keyword>